<dbReference type="Gene3D" id="1.25.40.20">
    <property type="entry name" value="Ankyrin repeat-containing domain"/>
    <property type="match status" value="1"/>
</dbReference>
<evidence type="ECO:0000256" key="5">
    <source>
        <dbReference type="ARBA" id="ARBA00023298"/>
    </source>
</evidence>
<evidence type="ECO:0000256" key="1">
    <source>
        <dbReference type="ARBA" id="ARBA00004175"/>
    </source>
</evidence>
<accession>A0ABM1SEZ5</accession>
<evidence type="ECO:0000256" key="3">
    <source>
        <dbReference type="ARBA" id="ARBA00022537"/>
    </source>
</evidence>
<dbReference type="InterPro" id="IPR013783">
    <property type="entry name" value="Ig-like_fold"/>
</dbReference>
<dbReference type="InterPro" id="IPR036116">
    <property type="entry name" value="FN3_sf"/>
</dbReference>
<keyword evidence="8" id="KW-1185">Reference proteome</keyword>
<evidence type="ECO:0000256" key="6">
    <source>
        <dbReference type="SAM" id="MobiDB-lite"/>
    </source>
</evidence>
<keyword evidence="5" id="KW-1053">Target membrane</keyword>
<dbReference type="InterPro" id="IPR039269">
    <property type="entry name" value="ANKFN1"/>
</dbReference>
<dbReference type="SUPFAM" id="SSF49265">
    <property type="entry name" value="Fibronectin type III"/>
    <property type="match status" value="1"/>
</dbReference>
<feature type="compositionally biased region" description="Low complexity" evidence="6">
    <location>
        <begin position="42"/>
        <end position="58"/>
    </location>
</feature>
<protein>
    <submittedName>
        <fullName evidence="9">Ankyrin repeat and fibronectin type-III domain-containing protein 1-like</fullName>
    </submittedName>
</protein>
<dbReference type="InterPro" id="IPR036770">
    <property type="entry name" value="Ankyrin_rpt-contain_sf"/>
</dbReference>
<gene>
    <name evidence="9" type="primary">LOC106459618</name>
</gene>
<reference evidence="9" key="1">
    <citation type="submission" date="2025-08" db="UniProtKB">
        <authorList>
            <consortium name="RefSeq"/>
        </authorList>
    </citation>
    <scope>IDENTIFICATION</scope>
    <source>
        <tissue evidence="9">Muscle</tissue>
    </source>
</reference>
<dbReference type="GeneID" id="106459618"/>
<dbReference type="RefSeq" id="XP_022242200.1">
    <property type="nucleotide sequence ID" value="XM_022386492.1"/>
</dbReference>
<evidence type="ECO:0000313" key="9">
    <source>
        <dbReference type="RefSeq" id="XP_022242200.1"/>
    </source>
</evidence>
<dbReference type="InterPro" id="IPR003961">
    <property type="entry name" value="FN3_dom"/>
</dbReference>
<dbReference type="PANTHER" id="PTHR21437">
    <property type="entry name" value="WIDE AWAKE"/>
    <property type="match status" value="1"/>
</dbReference>
<organism evidence="8 9">
    <name type="scientific">Limulus polyphemus</name>
    <name type="common">Atlantic horseshoe crab</name>
    <dbReference type="NCBI Taxonomy" id="6850"/>
    <lineage>
        <taxon>Eukaryota</taxon>
        <taxon>Metazoa</taxon>
        <taxon>Ecdysozoa</taxon>
        <taxon>Arthropoda</taxon>
        <taxon>Chelicerata</taxon>
        <taxon>Merostomata</taxon>
        <taxon>Xiphosura</taxon>
        <taxon>Limulidae</taxon>
        <taxon>Limulus</taxon>
    </lineage>
</organism>
<evidence type="ECO:0000259" key="7">
    <source>
        <dbReference type="PROSITE" id="PS50853"/>
    </source>
</evidence>
<evidence type="ECO:0000256" key="2">
    <source>
        <dbReference type="ARBA" id="ARBA00022483"/>
    </source>
</evidence>
<keyword evidence="4" id="KW-0638">Presynaptic neurotoxin</keyword>
<feature type="region of interest" description="Disordered" evidence="6">
    <location>
        <begin position="1"/>
        <end position="75"/>
    </location>
</feature>
<dbReference type="SUPFAM" id="SSF48403">
    <property type="entry name" value="Ankyrin repeat"/>
    <property type="match status" value="1"/>
</dbReference>
<keyword evidence="3" id="KW-1052">Target cell membrane</keyword>
<feature type="region of interest" description="Disordered" evidence="6">
    <location>
        <begin position="1154"/>
        <end position="1198"/>
    </location>
</feature>
<dbReference type="PROSITE" id="PS50853">
    <property type="entry name" value="FN3"/>
    <property type="match status" value="1"/>
</dbReference>
<keyword evidence="5" id="KW-0472">Membrane</keyword>
<evidence type="ECO:0000313" key="8">
    <source>
        <dbReference type="Proteomes" id="UP000694941"/>
    </source>
</evidence>
<feature type="domain" description="Fibronectin type-III" evidence="7">
    <location>
        <begin position="378"/>
        <end position="477"/>
    </location>
</feature>
<dbReference type="PANTHER" id="PTHR21437:SF1">
    <property type="entry name" value="WIDE AWAKE"/>
    <property type="match status" value="1"/>
</dbReference>
<feature type="region of interest" description="Disordered" evidence="6">
    <location>
        <begin position="963"/>
        <end position="989"/>
    </location>
</feature>
<comment type="subcellular location">
    <subcellularLocation>
        <location evidence="1">Target cell membrane</location>
    </subcellularLocation>
</comment>
<feature type="compositionally biased region" description="Low complexity" evidence="6">
    <location>
        <begin position="1179"/>
        <end position="1189"/>
    </location>
</feature>
<feature type="compositionally biased region" description="Low complexity" evidence="6">
    <location>
        <begin position="964"/>
        <end position="977"/>
    </location>
</feature>
<dbReference type="CDD" id="cd00063">
    <property type="entry name" value="FN3"/>
    <property type="match status" value="1"/>
</dbReference>
<evidence type="ECO:0000256" key="4">
    <source>
        <dbReference type="ARBA" id="ARBA00023028"/>
    </source>
</evidence>
<sequence>MEGTSRSTSFSQRKGTSTSQTKKKPPEENKYWSVMVTDEELSANSNSSSTSPVSLPLANSISSQPSGYKQKGEQPRTGLAKLARFLTPKERQSAVKTSHITNDPSPPEVTCFSWNRGASTLQKANSIDSILGVCCDIQIRDVSDTSVTAPMISTSAPTCTNSTSSTLAVPNNKVTPLSTSIPSKLETHKKGNIPPSPSIPNRLAKGITGIRQGSVDVFLEGLALAKGEKKRLEKNKFNIDLQALFVAVEQEHVERARSILETTDVDVNSINGDGFNTLDIAVMTNCVLMVKMLQYHGGKESKRFSTKESRASQLISLVNEAERCEEDLSACVYNTTISTSLSAALLKEKERQLTLWQRRLNLLKKMQNGFERIRPPDPPKYVQLKVVGPRALCINIYESDSANDAYCIVTKYKVDWSRHEDFSLLAGSQDITDLQRLEVTIPDLTRGTAYFVRVAAGNVKGFSSFQAASPISGVPSSWKDVENKTTRGIGKLQELENLFSQVIKSRPAYASEVKGILEQVTDTPQQQRRQVKRGIRNLFASAPKFQKTLKRGVFLACLLYNDDKVLVTTEEALPVVEVDETYPSSLHTDFNWLMKVACTWEDIKTLRQDMEKSQSSSLLHFRSKLLQAVEQMQVALGVQDLGQLYYKPIKDRESTVVLSTVKFVSDPKALNSLSVRWLPLTKILRKLPCIITSDFGETPHVSELLLSSLQDMISYNQMSTTPLPRGLYLGYVKLKSSVDVIRVLVPQKTPNVIPFWRIRENSHVSREEWEWLKAQEFEESTATPSTVQLKFQKAISLAARNLFSYYDIPFEELGSHRLYDVDVIELSPNVSFLLILPPVENICAIPGQYDDLTSRKDCIPLPIQVFEILHMSTYRFNFIAHYSRLSSILEMDTLMAQHAQREAFSSHEVISAKERLSQLQMFQTQVDNIWKELRWIMDVLTFARDKHLNGGIPLSQIYLYQKDSPSPQNSPHQSPVQERTSSQYERQISKEETIPKYSLRITMSSSSFSIPEPRGSDITEIRRTLSASKLLHSSSEYEGMDLTQSETAVFGPKASSSDSLRVSFNVGSSENTKTSSITDSSGVEFSSNETFQCQNEGILSWENRSNPKVYVNELESLKRGNRTSFHQLLSARAQKKHINNSMKNFSVFAEVNTQDVQKHAKRNKQTNSARQEEETMYTSISENSLSSFSNTPGDSSSD</sequence>
<keyword evidence="4" id="KW-0800">Toxin</keyword>
<feature type="compositionally biased region" description="Polar residues" evidence="6">
    <location>
        <begin position="1"/>
        <end position="20"/>
    </location>
</feature>
<name>A0ABM1SEZ5_LIMPO</name>
<dbReference type="Gene3D" id="2.60.40.10">
    <property type="entry name" value="Immunoglobulins"/>
    <property type="match status" value="1"/>
</dbReference>
<dbReference type="Proteomes" id="UP000694941">
    <property type="component" value="Unplaced"/>
</dbReference>
<keyword evidence="4" id="KW-0528">Neurotoxin</keyword>
<keyword evidence="2" id="KW-0268">Exocytosis</keyword>
<proteinExistence type="predicted"/>